<keyword evidence="10" id="KW-0812">Transmembrane</keyword>
<dbReference type="PROSITE" id="PS00086">
    <property type="entry name" value="CYTOCHROME_P450"/>
    <property type="match status" value="1"/>
</dbReference>
<accession>D8RJE4</accession>
<evidence type="ECO:0000313" key="11">
    <source>
        <dbReference type="EMBL" id="EFJ27701.1"/>
    </source>
</evidence>
<dbReference type="InParanoid" id="D8RJE4"/>
<keyword evidence="3 8" id="KW-0349">Heme</keyword>
<dbReference type="PANTHER" id="PTHR47944:SF4">
    <property type="entry name" value="OS09G0441700 PROTEIN"/>
    <property type="match status" value="1"/>
</dbReference>
<evidence type="ECO:0000313" key="12">
    <source>
        <dbReference type="Proteomes" id="UP000001514"/>
    </source>
</evidence>
<keyword evidence="4 8" id="KW-0479">Metal-binding</keyword>
<dbReference type="GO" id="GO:0004497">
    <property type="term" value="F:monooxygenase activity"/>
    <property type="evidence" value="ECO:0007669"/>
    <property type="project" value="UniProtKB-KW"/>
</dbReference>
<keyword evidence="10" id="KW-0472">Membrane</keyword>
<protein>
    <recommendedName>
        <fullName evidence="13">Cytochrome P450-dependent monooxygenase</fullName>
    </recommendedName>
</protein>
<reference evidence="11 12" key="1">
    <citation type="journal article" date="2011" name="Science">
        <title>The Selaginella genome identifies genetic changes associated with the evolution of vascular plants.</title>
        <authorList>
            <person name="Banks J.A."/>
            <person name="Nishiyama T."/>
            <person name="Hasebe M."/>
            <person name="Bowman J.L."/>
            <person name="Gribskov M."/>
            <person name="dePamphilis C."/>
            <person name="Albert V.A."/>
            <person name="Aono N."/>
            <person name="Aoyama T."/>
            <person name="Ambrose B.A."/>
            <person name="Ashton N.W."/>
            <person name="Axtell M.J."/>
            <person name="Barker E."/>
            <person name="Barker M.S."/>
            <person name="Bennetzen J.L."/>
            <person name="Bonawitz N.D."/>
            <person name="Chapple C."/>
            <person name="Cheng C."/>
            <person name="Correa L.G."/>
            <person name="Dacre M."/>
            <person name="DeBarry J."/>
            <person name="Dreyer I."/>
            <person name="Elias M."/>
            <person name="Engstrom E.M."/>
            <person name="Estelle M."/>
            <person name="Feng L."/>
            <person name="Finet C."/>
            <person name="Floyd S.K."/>
            <person name="Frommer W.B."/>
            <person name="Fujita T."/>
            <person name="Gramzow L."/>
            <person name="Gutensohn M."/>
            <person name="Harholt J."/>
            <person name="Hattori M."/>
            <person name="Heyl A."/>
            <person name="Hirai T."/>
            <person name="Hiwatashi Y."/>
            <person name="Ishikawa M."/>
            <person name="Iwata M."/>
            <person name="Karol K.G."/>
            <person name="Koehler B."/>
            <person name="Kolukisaoglu U."/>
            <person name="Kubo M."/>
            <person name="Kurata T."/>
            <person name="Lalonde S."/>
            <person name="Li K."/>
            <person name="Li Y."/>
            <person name="Litt A."/>
            <person name="Lyons E."/>
            <person name="Manning G."/>
            <person name="Maruyama T."/>
            <person name="Michael T.P."/>
            <person name="Mikami K."/>
            <person name="Miyazaki S."/>
            <person name="Morinaga S."/>
            <person name="Murata T."/>
            <person name="Mueller-Roeber B."/>
            <person name="Nelson D.R."/>
            <person name="Obara M."/>
            <person name="Oguri Y."/>
            <person name="Olmstead R.G."/>
            <person name="Onodera N."/>
            <person name="Petersen B.L."/>
            <person name="Pils B."/>
            <person name="Prigge M."/>
            <person name="Rensing S.A."/>
            <person name="Riano-Pachon D.M."/>
            <person name="Roberts A.W."/>
            <person name="Sato Y."/>
            <person name="Scheller H.V."/>
            <person name="Schulz B."/>
            <person name="Schulz C."/>
            <person name="Shakirov E.V."/>
            <person name="Shibagaki N."/>
            <person name="Shinohara N."/>
            <person name="Shippen D.E."/>
            <person name="Soerensen I."/>
            <person name="Sotooka R."/>
            <person name="Sugimoto N."/>
            <person name="Sugita M."/>
            <person name="Sumikawa N."/>
            <person name="Tanurdzic M."/>
            <person name="Theissen G."/>
            <person name="Ulvskov P."/>
            <person name="Wakazuki S."/>
            <person name="Weng J.K."/>
            <person name="Willats W.W."/>
            <person name="Wipf D."/>
            <person name="Wolf P.G."/>
            <person name="Yang L."/>
            <person name="Zimmer A.D."/>
            <person name="Zhu Q."/>
            <person name="Mitros T."/>
            <person name="Hellsten U."/>
            <person name="Loque D."/>
            <person name="Otillar R."/>
            <person name="Salamov A."/>
            <person name="Schmutz J."/>
            <person name="Shapiro H."/>
            <person name="Lindquist E."/>
            <person name="Lucas S."/>
            <person name="Rokhsar D."/>
            <person name="Grigoriev I.V."/>
        </authorList>
    </citation>
    <scope>NUCLEOTIDE SEQUENCE [LARGE SCALE GENOMIC DNA]</scope>
</reference>
<evidence type="ECO:0000256" key="4">
    <source>
        <dbReference type="ARBA" id="ARBA00022723"/>
    </source>
</evidence>
<dbReference type="OrthoDB" id="1103324at2759"/>
<evidence type="ECO:0000256" key="3">
    <source>
        <dbReference type="ARBA" id="ARBA00022617"/>
    </source>
</evidence>
<keyword evidence="10" id="KW-1133">Transmembrane helix</keyword>
<dbReference type="Proteomes" id="UP000001514">
    <property type="component" value="Unassembled WGS sequence"/>
</dbReference>
<dbReference type="Gramene" id="EFJ27701">
    <property type="protein sequence ID" value="EFJ27701"/>
    <property type="gene ID" value="SELMODRAFT_95246"/>
</dbReference>
<feature type="transmembrane region" description="Helical" evidence="10">
    <location>
        <begin position="6"/>
        <end position="23"/>
    </location>
</feature>
<dbReference type="CDD" id="cd20618">
    <property type="entry name" value="CYP71_clan"/>
    <property type="match status" value="1"/>
</dbReference>
<evidence type="ECO:0000256" key="8">
    <source>
        <dbReference type="PIRSR" id="PIRSR602401-1"/>
    </source>
</evidence>
<evidence type="ECO:0000256" key="7">
    <source>
        <dbReference type="ARBA" id="ARBA00023033"/>
    </source>
</evidence>
<dbReference type="STRING" id="88036.D8RJE4"/>
<dbReference type="GO" id="GO:0020037">
    <property type="term" value="F:heme binding"/>
    <property type="evidence" value="ECO:0007669"/>
    <property type="project" value="InterPro"/>
</dbReference>
<keyword evidence="12" id="KW-1185">Reference proteome</keyword>
<evidence type="ECO:0000256" key="5">
    <source>
        <dbReference type="ARBA" id="ARBA00023002"/>
    </source>
</evidence>
<dbReference type="HOGENOM" id="CLU_001570_4_0_1"/>
<sequence length="491" mass="55675">MEFLVYVLLGSVFLFYLLVRPFLQPRKLLPPSPRGLPLIGHLHLLGRQPHISLQELSNKFGDIVCLRLGLVPAILISSSAAAREALKTHDQTFSGRPYFLLGDYVYSSKSMVLSPPNEHWRRMKKLFNAELFTANRLASFLEVRREELASMVSFLIDNQSRVVNVRELVRSYTFNTITRIVMSKRFFGEKNTVNEEEAMEFMEVMEEIIKFGFAFHISELVPAWVRWIDWKIPAVKRIAARENIVIQKILDEHRKTKSSRGTKDFLDILLENDTEGDGGGNDLDNARGTIMELVGAGTYTTACVIEWVILELLRNPDVLEKAQHELESIVGQTNRLVEESDIEHLTYLQAIVKETFRLHPPAPLLLRMSTQECVISNYHIPKGANTFVNVYAIGRDPGLWENPMEFSPERFVGSSMDVRGQDFELIPFGAGRRTCAGLTLGLKVVQIGLANLLHGFDWSCVAGRDYDVAESSVSVIWPKKPLEAMVTPKSR</sequence>
<dbReference type="FunCoup" id="D8RJE4">
    <property type="interactions" value="585"/>
</dbReference>
<comment type="cofactor">
    <cofactor evidence="1 8">
        <name>heme</name>
        <dbReference type="ChEBI" id="CHEBI:30413"/>
    </cofactor>
</comment>
<evidence type="ECO:0000256" key="2">
    <source>
        <dbReference type="ARBA" id="ARBA00010617"/>
    </source>
</evidence>
<gene>
    <name evidence="11" type="ORF">SELMODRAFT_95246</name>
</gene>
<keyword evidence="5 9" id="KW-0560">Oxidoreductase</keyword>
<feature type="binding site" description="axial binding residue" evidence="8">
    <location>
        <position position="435"/>
    </location>
    <ligand>
        <name>heme</name>
        <dbReference type="ChEBI" id="CHEBI:30413"/>
    </ligand>
    <ligandPart>
        <name>Fe</name>
        <dbReference type="ChEBI" id="CHEBI:18248"/>
    </ligandPart>
</feature>
<dbReference type="GO" id="GO:0044550">
    <property type="term" value="P:secondary metabolite biosynthetic process"/>
    <property type="evidence" value="ECO:0007669"/>
    <property type="project" value="UniProtKB-ARBA"/>
</dbReference>
<dbReference type="Gene3D" id="1.10.630.10">
    <property type="entry name" value="Cytochrome P450"/>
    <property type="match status" value="1"/>
</dbReference>
<dbReference type="SUPFAM" id="SSF48264">
    <property type="entry name" value="Cytochrome P450"/>
    <property type="match status" value="1"/>
</dbReference>
<organism evidence="12">
    <name type="scientific">Selaginella moellendorffii</name>
    <name type="common">Spikemoss</name>
    <dbReference type="NCBI Taxonomy" id="88036"/>
    <lineage>
        <taxon>Eukaryota</taxon>
        <taxon>Viridiplantae</taxon>
        <taxon>Streptophyta</taxon>
        <taxon>Embryophyta</taxon>
        <taxon>Tracheophyta</taxon>
        <taxon>Lycopodiopsida</taxon>
        <taxon>Selaginellales</taxon>
        <taxon>Selaginellaceae</taxon>
        <taxon>Selaginella</taxon>
    </lineage>
</organism>
<dbReference type="AlphaFoldDB" id="D8RJE4"/>
<dbReference type="InterPro" id="IPR017972">
    <property type="entry name" value="Cyt_P450_CS"/>
</dbReference>
<dbReference type="PRINTS" id="PR00385">
    <property type="entry name" value="P450"/>
</dbReference>
<dbReference type="GO" id="GO:0005506">
    <property type="term" value="F:iron ion binding"/>
    <property type="evidence" value="ECO:0007669"/>
    <property type="project" value="InterPro"/>
</dbReference>
<dbReference type="GO" id="GO:0016705">
    <property type="term" value="F:oxidoreductase activity, acting on paired donors, with incorporation or reduction of molecular oxygen"/>
    <property type="evidence" value="ECO:0007669"/>
    <property type="project" value="InterPro"/>
</dbReference>
<comment type="similarity">
    <text evidence="2 9">Belongs to the cytochrome P450 family.</text>
</comment>
<dbReference type="PANTHER" id="PTHR47944">
    <property type="entry name" value="CYTOCHROME P450 98A9"/>
    <property type="match status" value="1"/>
</dbReference>
<proteinExistence type="inferred from homology"/>
<evidence type="ECO:0000256" key="6">
    <source>
        <dbReference type="ARBA" id="ARBA00023004"/>
    </source>
</evidence>
<evidence type="ECO:0000256" key="10">
    <source>
        <dbReference type="SAM" id="Phobius"/>
    </source>
</evidence>
<dbReference type="Pfam" id="PF00067">
    <property type="entry name" value="p450"/>
    <property type="match status" value="1"/>
</dbReference>
<keyword evidence="6 8" id="KW-0408">Iron</keyword>
<keyword evidence="7 9" id="KW-0503">Monooxygenase</keyword>
<dbReference type="InterPro" id="IPR001128">
    <property type="entry name" value="Cyt_P450"/>
</dbReference>
<dbReference type="FunFam" id="1.10.630.10:FF:000126">
    <property type="entry name" value="Predicted protein"/>
    <property type="match status" value="1"/>
</dbReference>
<evidence type="ECO:0008006" key="13">
    <source>
        <dbReference type="Google" id="ProtNLM"/>
    </source>
</evidence>
<dbReference type="PRINTS" id="PR00463">
    <property type="entry name" value="EP450I"/>
</dbReference>
<dbReference type="InterPro" id="IPR036396">
    <property type="entry name" value="Cyt_P450_sf"/>
</dbReference>
<dbReference type="EMBL" id="GL377581">
    <property type="protein sequence ID" value="EFJ27701.1"/>
    <property type="molecule type" value="Genomic_DNA"/>
</dbReference>
<evidence type="ECO:0000256" key="1">
    <source>
        <dbReference type="ARBA" id="ARBA00001971"/>
    </source>
</evidence>
<evidence type="ECO:0000256" key="9">
    <source>
        <dbReference type="RuleBase" id="RU000461"/>
    </source>
</evidence>
<dbReference type="KEGG" id="smo:SELMODRAFT_95246"/>
<dbReference type="eggNOG" id="KOG0156">
    <property type="taxonomic scope" value="Eukaryota"/>
</dbReference>
<dbReference type="InterPro" id="IPR002401">
    <property type="entry name" value="Cyt_P450_E_grp-I"/>
</dbReference>
<name>D8RJE4_SELML</name>